<evidence type="ECO:0000313" key="7">
    <source>
        <dbReference type="Proteomes" id="UP000076512"/>
    </source>
</evidence>
<dbReference type="Pfam" id="PF00296">
    <property type="entry name" value="Bac_luciferase"/>
    <property type="match status" value="1"/>
</dbReference>
<dbReference type="Proteomes" id="UP000076512">
    <property type="component" value="Unassembled WGS sequence"/>
</dbReference>
<feature type="domain" description="Luciferase-like" evidence="5">
    <location>
        <begin position="12"/>
        <end position="224"/>
    </location>
</feature>
<sequence length="275" mass="30882">MNKPVRIGVQLVQGGPGVTYKHVRDKVMRIEEMGTDVLFNYDHFHVPHNANIDPVEGISVSGDQLDVENFECWSTLAAWAEQTERIQLGVLVTGVGYRNPDLLADMARTVDHISGGRLILGLGAGWYEKDYREYGYEFGTVASRMKNFADALERIKRRLTLLNPRPVGSMPILIGGGGEKKTLPLVARYADIWHYFDTLETLAHKNKVLADSAAALGRDHTEIERSQEWTGLENADAYADAGVTLFTHVLWAPHDLDELKKALAWRDERNKRLEG</sequence>
<evidence type="ECO:0000256" key="4">
    <source>
        <dbReference type="ARBA" id="ARBA00023033"/>
    </source>
</evidence>
<keyword evidence="7" id="KW-1185">Reference proteome</keyword>
<evidence type="ECO:0000259" key="5">
    <source>
        <dbReference type="Pfam" id="PF00296"/>
    </source>
</evidence>
<dbReference type="SUPFAM" id="SSF51679">
    <property type="entry name" value="Bacterial luciferase-like"/>
    <property type="match status" value="1"/>
</dbReference>
<gene>
    <name evidence="6" type="ORF">AWN90_15090</name>
</gene>
<dbReference type="GO" id="GO:0046306">
    <property type="term" value="P:alkanesulfonate catabolic process"/>
    <property type="evidence" value="ECO:0007669"/>
    <property type="project" value="TreeGrafter"/>
</dbReference>
<dbReference type="OrthoDB" id="4029802at2"/>
<dbReference type="EMBL" id="LWGR01000021">
    <property type="protein sequence ID" value="KZM69061.1"/>
    <property type="molecule type" value="Genomic_DNA"/>
</dbReference>
<dbReference type="InterPro" id="IPR036661">
    <property type="entry name" value="Luciferase-like_sf"/>
</dbReference>
<dbReference type="RefSeq" id="WP_067581187.1">
    <property type="nucleotide sequence ID" value="NZ_JABMCZ010000002.1"/>
</dbReference>
<organism evidence="6 7">
    <name type="scientific">Nocardia terpenica</name>
    <dbReference type="NCBI Taxonomy" id="455432"/>
    <lineage>
        <taxon>Bacteria</taxon>
        <taxon>Bacillati</taxon>
        <taxon>Actinomycetota</taxon>
        <taxon>Actinomycetes</taxon>
        <taxon>Mycobacteriales</taxon>
        <taxon>Nocardiaceae</taxon>
        <taxon>Nocardia</taxon>
    </lineage>
</organism>
<dbReference type="NCBIfam" id="TIGR03856">
    <property type="entry name" value="F420_MSMEG_2906"/>
    <property type="match status" value="1"/>
</dbReference>
<dbReference type="Gene3D" id="3.20.20.30">
    <property type="entry name" value="Luciferase-like domain"/>
    <property type="match status" value="1"/>
</dbReference>
<keyword evidence="2" id="KW-0288">FMN</keyword>
<protein>
    <submittedName>
        <fullName evidence="6">LLM class F420-dependent oxidoreductase</fullName>
    </submittedName>
</protein>
<dbReference type="GO" id="GO:0008726">
    <property type="term" value="F:alkanesulfonate monooxygenase activity"/>
    <property type="evidence" value="ECO:0007669"/>
    <property type="project" value="TreeGrafter"/>
</dbReference>
<dbReference type="InterPro" id="IPR050172">
    <property type="entry name" value="SsuD_RutA_monooxygenase"/>
</dbReference>
<comment type="caution">
    <text evidence="6">The sequence shown here is derived from an EMBL/GenBank/DDBJ whole genome shotgun (WGS) entry which is preliminary data.</text>
</comment>
<reference evidence="6 7" key="1">
    <citation type="submission" date="2016-04" db="EMBL/GenBank/DDBJ databases">
        <authorList>
            <person name="Evans L.H."/>
            <person name="Alamgir A."/>
            <person name="Owens N."/>
            <person name="Weber N.D."/>
            <person name="Virtaneva K."/>
            <person name="Barbian K."/>
            <person name="Babar A."/>
            <person name="Rosenke K."/>
        </authorList>
    </citation>
    <scope>NUCLEOTIDE SEQUENCE [LARGE SCALE GENOMIC DNA]</scope>
    <source>
        <strain evidence="6 7">IFM 0406</strain>
    </source>
</reference>
<evidence type="ECO:0000313" key="6">
    <source>
        <dbReference type="EMBL" id="KZM69061.1"/>
    </source>
</evidence>
<evidence type="ECO:0000256" key="1">
    <source>
        <dbReference type="ARBA" id="ARBA00022630"/>
    </source>
</evidence>
<dbReference type="STRING" id="455432.AWN90_15090"/>
<proteinExistence type="predicted"/>
<keyword evidence="4" id="KW-0503">Monooxygenase</keyword>
<evidence type="ECO:0000256" key="3">
    <source>
        <dbReference type="ARBA" id="ARBA00023002"/>
    </source>
</evidence>
<name>A0A164I397_9NOCA</name>
<evidence type="ECO:0000256" key="2">
    <source>
        <dbReference type="ARBA" id="ARBA00022643"/>
    </source>
</evidence>
<dbReference type="PANTHER" id="PTHR42847:SF8">
    <property type="entry name" value="CONSERVED PROTEIN"/>
    <property type="match status" value="1"/>
</dbReference>
<dbReference type="InterPro" id="IPR022480">
    <property type="entry name" value="F420_MSMEG2906"/>
</dbReference>
<keyword evidence="1" id="KW-0285">Flavoprotein</keyword>
<accession>A0A164I397</accession>
<dbReference type="PANTHER" id="PTHR42847">
    <property type="entry name" value="ALKANESULFONATE MONOOXYGENASE"/>
    <property type="match status" value="1"/>
</dbReference>
<dbReference type="InterPro" id="IPR011251">
    <property type="entry name" value="Luciferase-like_dom"/>
</dbReference>
<keyword evidence="3" id="KW-0560">Oxidoreductase</keyword>
<dbReference type="AlphaFoldDB" id="A0A164I397"/>